<evidence type="ECO:0000256" key="1">
    <source>
        <dbReference type="ARBA" id="ARBA00023015"/>
    </source>
</evidence>
<evidence type="ECO:0000256" key="4">
    <source>
        <dbReference type="PROSITE-ProRule" id="PRU00169"/>
    </source>
</evidence>
<name>A0AAW6U0S5_9BACT</name>
<keyword evidence="2" id="KW-0238">DNA-binding</keyword>
<dbReference type="InterPro" id="IPR011006">
    <property type="entry name" value="CheY-like_superfamily"/>
</dbReference>
<evidence type="ECO:0000313" key="8">
    <source>
        <dbReference type="Proteomes" id="UP001431776"/>
    </source>
</evidence>
<organism evidence="7 8">
    <name type="scientific">Anaerobaca lacustris</name>
    <dbReference type="NCBI Taxonomy" id="3044600"/>
    <lineage>
        <taxon>Bacteria</taxon>
        <taxon>Pseudomonadati</taxon>
        <taxon>Planctomycetota</taxon>
        <taxon>Phycisphaerae</taxon>
        <taxon>Sedimentisphaerales</taxon>
        <taxon>Anaerobacaceae</taxon>
        <taxon>Anaerobaca</taxon>
    </lineage>
</organism>
<keyword evidence="8" id="KW-1185">Reference proteome</keyword>
<dbReference type="Proteomes" id="UP001431776">
    <property type="component" value="Unassembled WGS sequence"/>
</dbReference>
<evidence type="ECO:0000259" key="5">
    <source>
        <dbReference type="PROSITE" id="PS50043"/>
    </source>
</evidence>
<evidence type="ECO:0000313" key="7">
    <source>
        <dbReference type="EMBL" id="MDI6450440.1"/>
    </source>
</evidence>
<dbReference type="SUPFAM" id="SSF52172">
    <property type="entry name" value="CheY-like"/>
    <property type="match status" value="1"/>
</dbReference>
<evidence type="ECO:0000256" key="3">
    <source>
        <dbReference type="ARBA" id="ARBA00023163"/>
    </source>
</evidence>
<dbReference type="InterPro" id="IPR036388">
    <property type="entry name" value="WH-like_DNA-bd_sf"/>
</dbReference>
<evidence type="ECO:0000259" key="6">
    <source>
        <dbReference type="PROSITE" id="PS50110"/>
    </source>
</evidence>
<dbReference type="PANTHER" id="PTHR44688">
    <property type="entry name" value="DNA-BINDING TRANSCRIPTIONAL ACTIVATOR DEVR_DOSR"/>
    <property type="match status" value="1"/>
</dbReference>
<dbReference type="InterPro" id="IPR000792">
    <property type="entry name" value="Tscrpt_reg_LuxR_C"/>
</dbReference>
<feature type="domain" description="Response regulatory" evidence="6">
    <location>
        <begin position="21"/>
        <end position="135"/>
    </location>
</feature>
<dbReference type="RefSeq" id="WP_349245851.1">
    <property type="nucleotide sequence ID" value="NZ_JASCXX010000020.1"/>
</dbReference>
<comment type="caution">
    <text evidence="4">Lacks conserved residue(s) required for the propagation of feature annotation.</text>
</comment>
<gene>
    <name evidence="7" type="ORF">QJ522_15370</name>
</gene>
<reference evidence="7" key="1">
    <citation type="submission" date="2023-05" db="EMBL/GenBank/DDBJ databases">
        <title>Anaerotaeda fermentans gen. nov., sp. nov., a novel anaerobic planctomycete of the new family within the order Sedimentisphaerales isolated from Taman Peninsula, Russia.</title>
        <authorList>
            <person name="Khomyakova M.A."/>
            <person name="Merkel A.Y."/>
            <person name="Slobodkin A.I."/>
        </authorList>
    </citation>
    <scope>NUCLEOTIDE SEQUENCE</scope>
    <source>
        <strain evidence="7">M17dextr</strain>
    </source>
</reference>
<protein>
    <submittedName>
        <fullName evidence="7">LuxR C-terminal-related transcriptional regulator</fullName>
    </submittedName>
</protein>
<keyword evidence="3" id="KW-0804">Transcription</keyword>
<dbReference type="Pfam" id="PF00072">
    <property type="entry name" value="Response_reg"/>
    <property type="match status" value="1"/>
</dbReference>
<dbReference type="GO" id="GO:0003677">
    <property type="term" value="F:DNA binding"/>
    <property type="evidence" value="ECO:0007669"/>
    <property type="project" value="UniProtKB-KW"/>
</dbReference>
<dbReference type="Pfam" id="PF00196">
    <property type="entry name" value="GerE"/>
    <property type="match status" value="1"/>
</dbReference>
<dbReference type="GO" id="GO:0000160">
    <property type="term" value="P:phosphorelay signal transduction system"/>
    <property type="evidence" value="ECO:0007669"/>
    <property type="project" value="InterPro"/>
</dbReference>
<dbReference type="SUPFAM" id="SSF46894">
    <property type="entry name" value="C-terminal effector domain of the bipartite response regulators"/>
    <property type="match status" value="1"/>
</dbReference>
<dbReference type="SMART" id="SM00448">
    <property type="entry name" value="REC"/>
    <property type="match status" value="1"/>
</dbReference>
<dbReference type="PRINTS" id="PR00038">
    <property type="entry name" value="HTHLUXR"/>
</dbReference>
<dbReference type="PANTHER" id="PTHR44688:SF16">
    <property type="entry name" value="DNA-BINDING TRANSCRIPTIONAL ACTIVATOR DEVR_DOSR"/>
    <property type="match status" value="1"/>
</dbReference>
<proteinExistence type="predicted"/>
<dbReference type="Gene3D" id="3.40.50.2300">
    <property type="match status" value="1"/>
</dbReference>
<dbReference type="InterPro" id="IPR001789">
    <property type="entry name" value="Sig_transdc_resp-reg_receiver"/>
</dbReference>
<dbReference type="GO" id="GO:0006355">
    <property type="term" value="P:regulation of DNA-templated transcription"/>
    <property type="evidence" value="ECO:0007669"/>
    <property type="project" value="InterPro"/>
</dbReference>
<dbReference type="AlphaFoldDB" id="A0AAW6U0S5"/>
<dbReference type="PROSITE" id="PS50043">
    <property type="entry name" value="HTH_LUXR_2"/>
    <property type="match status" value="1"/>
</dbReference>
<keyword evidence="1" id="KW-0805">Transcription regulation</keyword>
<evidence type="ECO:0000256" key="2">
    <source>
        <dbReference type="ARBA" id="ARBA00023125"/>
    </source>
</evidence>
<dbReference type="EMBL" id="JASCXX010000020">
    <property type="protein sequence ID" value="MDI6450440.1"/>
    <property type="molecule type" value="Genomic_DNA"/>
</dbReference>
<dbReference type="CDD" id="cd06170">
    <property type="entry name" value="LuxR_C_like"/>
    <property type="match status" value="1"/>
</dbReference>
<sequence>MRSTEVEGRRRQAGSRGLAMQVFYADGEKACTEKVQAVLDRFDVEVTRFDNAPDCLHSLKTRECHLLISNARRPHVEGMELLRGARDIIPPVPVVVLVDRGDIDAAVWAMKGGAVDCLERPPETVSLVSAIDSALQVAVRNDLPPKRPLSETEEQVLRLILQGHTTNEIARRLHRSPRTIEVHRHHIMRKLNASSMVGLVKSCVRKGLLPEWPCSRRSEQ</sequence>
<dbReference type="Gene3D" id="1.10.10.10">
    <property type="entry name" value="Winged helix-like DNA-binding domain superfamily/Winged helix DNA-binding domain"/>
    <property type="match status" value="1"/>
</dbReference>
<dbReference type="PROSITE" id="PS00622">
    <property type="entry name" value="HTH_LUXR_1"/>
    <property type="match status" value="1"/>
</dbReference>
<dbReference type="PROSITE" id="PS50110">
    <property type="entry name" value="RESPONSE_REGULATORY"/>
    <property type="match status" value="1"/>
</dbReference>
<feature type="domain" description="HTH luxR-type" evidence="5">
    <location>
        <begin position="142"/>
        <end position="207"/>
    </location>
</feature>
<accession>A0AAW6U0S5</accession>
<dbReference type="SMART" id="SM00421">
    <property type="entry name" value="HTH_LUXR"/>
    <property type="match status" value="1"/>
</dbReference>
<dbReference type="InterPro" id="IPR016032">
    <property type="entry name" value="Sig_transdc_resp-reg_C-effctor"/>
</dbReference>
<comment type="caution">
    <text evidence="7">The sequence shown here is derived from an EMBL/GenBank/DDBJ whole genome shotgun (WGS) entry which is preliminary data.</text>
</comment>